<dbReference type="Pfam" id="PF14223">
    <property type="entry name" value="Retrotran_gag_2"/>
    <property type="match status" value="1"/>
</dbReference>
<reference evidence="1" key="2">
    <citation type="submission" date="2022-01" db="EMBL/GenBank/DDBJ databases">
        <authorList>
            <person name="Yamashiro T."/>
            <person name="Shiraishi A."/>
            <person name="Satake H."/>
            <person name="Nakayama K."/>
        </authorList>
    </citation>
    <scope>NUCLEOTIDE SEQUENCE</scope>
</reference>
<dbReference type="EMBL" id="BQNB010013916">
    <property type="protein sequence ID" value="GJT21784.1"/>
    <property type="molecule type" value="Genomic_DNA"/>
</dbReference>
<gene>
    <name evidence="1" type="ORF">Tco_0891721</name>
</gene>
<protein>
    <submittedName>
        <fullName evidence="1">Uncharacterized protein</fullName>
    </submittedName>
</protein>
<evidence type="ECO:0000313" key="1">
    <source>
        <dbReference type="EMBL" id="GJT21784.1"/>
    </source>
</evidence>
<comment type="caution">
    <text evidence="1">The sequence shown here is derived from an EMBL/GenBank/DDBJ whole genome shotgun (WGS) entry which is preliminary data.</text>
</comment>
<organism evidence="1 2">
    <name type="scientific">Tanacetum coccineum</name>
    <dbReference type="NCBI Taxonomy" id="301880"/>
    <lineage>
        <taxon>Eukaryota</taxon>
        <taxon>Viridiplantae</taxon>
        <taxon>Streptophyta</taxon>
        <taxon>Embryophyta</taxon>
        <taxon>Tracheophyta</taxon>
        <taxon>Spermatophyta</taxon>
        <taxon>Magnoliopsida</taxon>
        <taxon>eudicotyledons</taxon>
        <taxon>Gunneridae</taxon>
        <taxon>Pentapetalae</taxon>
        <taxon>asterids</taxon>
        <taxon>campanulids</taxon>
        <taxon>Asterales</taxon>
        <taxon>Asteraceae</taxon>
        <taxon>Asteroideae</taxon>
        <taxon>Anthemideae</taxon>
        <taxon>Anthemidinae</taxon>
        <taxon>Tanacetum</taxon>
    </lineage>
</organism>
<sequence>MEFESVQSNTTAKLPILKLENGNSWVSVSQTSQDNGTSVTKMSVPVTAEEKTNKKNDVKARSLLLMALSNEHQLTFSQYSDAKTMFAAIETRFGGNEATKKTQKTLLKQQYEKFSASSTESLDSIFNRL</sequence>
<evidence type="ECO:0000313" key="2">
    <source>
        <dbReference type="Proteomes" id="UP001151760"/>
    </source>
</evidence>
<keyword evidence="2" id="KW-1185">Reference proteome</keyword>
<proteinExistence type="predicted"/>
<name>A0ABQ5C5G9_9ASTR</name>
<accession>A0ABQ5C5G9</accession>
<dbReference type="Proteomes" id="UP001151760">
    <property type="component" value="Unassembled WGS sequence"/>
</dbReference>
<reference evidence="1" key="1">
    <citation type="journal article" date="2022" name="Int. J. Mol. Sci.">
        <title>Draft Genome of Tanacetum Coccineum: Genomic Comparison of Closely Related Tanacetum-Family Plants.</title>
        <authorList>
            <person name="Yamashiro T."/>
            <person name="Shiraishi A."/>
            <person name="Nakayama K."/>
            <person name="Satake H."/>
        </authorList>
    </citation>
    <scope>NUCLEOTIDE SEQUENCE</scope>
</reference>